<evidence type="ECO:0000313" key="2">
    <source>
        <dbReference type="EMBL" id="EFI96890.1"/>
    </source>
</evidence>
<dbReference type="InterPro" id="IPR052763">
    <property type="entry name" value="DnaJ_C4"/>
</dbReference>
<dbReference type="PANTHER" id="PTHR44825">
    <property type="match status" value="1"/>
</dbReference>
<dbReference type="SMART" id="SM00271">
    <property type="entry name" value="DnaJ"/>
    <property type="match status" value="1"/>
</dbReference>
<dbReference type="GeneID" id="9596319"/>
<dbReference type="EMBL" id="GL377306">
    <property type="protein sequence ID" value="EFI96890.1"/>
    <property type="molecule type" value="Genomic_DNA"/>
</dbReference>
<dbReference type="InterPro" id="IPR001623">
    <property type="entry name" value="DnaJ_domain"/>
</dbReference>
<dbReference type="AlphaFoldDB" id="D8Q516"/>
<dbReference type="KEGG" id="scm:SCHCO_02542105"/>
<dbReference type="SUPFAM" id="SSF46565">
    <property type="entry name" value="Chaperone J-domain"/>
    <property type="match status" value="1"/>
</dbReference>
<dbReference type="PROSITE" id="PS50076">
    <property type="entry name" value="DNAJ_2"/>
    <property type="match status" value="1"/>
</dbReference>
<evidence type="ECO:0000259" key="1">
    <source>
        <dbReference type="PROSITE" id="PS50076"/>
    </source>
</evidence>
<dbReference type="CDD" id="cd06257">
    <property type="entry name" value="DnaJ"/>
    <property type="match status" value="1"/>
</dbReference>
<dbReference type="VEuPathDB" id="FungiDB:SCHCODRAFT_02542105"/>
<organism evidence="3">
    <name type="scientific">Schizophyllum commune (strain H4-8 / FGSC 9210)</name>
    <name type="common">Split gill fungus</name>
    <dbReference type="NCBI Taxonomy" id="578458"/>
    <lineage>
        <taxon>Eukaryota</taxon>
        <taxon>Fungi</taxon>
        <taxon>Dikarya</taxon>
        <taxon>Basidiomycota</taxon>
        <taxon>Agaricomycotina</taxon>
        <taxon>Agaricomycetes</taxon>
        <taxon>Agaricomycetidae</taxon>
        <taxon>Agaricales</taxon>
        <taxon>Schizophyllaceae</taxon>
        <taxon>Schizophyllum</taxon>
    </lineage>
</organism>
<dbReference type="OMA" id="ARSRACH"/>
<dbReference type="HOGENOM" id="CLU_052555_1_0_1"/>
<dbReference type="InParanoid" id="D8Q516"/>
<name>D8Q516_SCHCM</name>
<sequence>MFSYALASASSYFHLPIDEDEDRDIETYERKCLTWVAEPSSCGVAAAEAAIPSTPRTAAAPLSRKPDSALIKRILATDDLYDILGVENTPSLDRTSLRRAYLTRSKACHPDKFPNSPEATLAFQKVATAYDILSKPASKRMYDNRTSTSFDFWAAHPPPNAEETFRSVVIGILNDFLDGDLEVIRTLLKAVNDLNPALRLGDDGINMLLESVRERALTCRTCVYALQDELAHLSELQQEFRKMSYFNITGRTRVTIQLTRLTLSLPVVLERAVLQQDPSYDPDAPSHRAILPRTVSSLIRRVDYILDKMERMVK</sequence>
<dbReference type="Proteomes" id="UP000007431">
    <property type="component" value="Unassembled WGS sequence"/>
</dbReference>
<dbReference type="STRING" id="578458.D8Q516"/>
<dbReference type="InterPro" id="IPR036869">
    <property type="entry name" value="J_dom_sf"/>
</dbReference>
<evidence type="ECO:0000313" key="3">
    <source>
        <dbReference type="Proteomes" id="UP000007431"/>
    </source>
</evidence>
<proteinExistence type="predicted"/>
<dbReference type="Gene3D" id="1.10.287.110">
    <property type="entry name" value="DnaJ domain"/>
    <property type="match status" value="1"/>
</dbReference>
<gene>
    <name evidence="2" type="ORF">SCHCODRAFT_76687</name>
</gene>
<dbReference type="eggNOG" id="KOG0715">
    <property type="taxonomic scope" value="Eukaryota"/>
</dbReference>
<dbReference type="PANTHER" id="PTHR44825:SF1">
    <property type="entry name" value="DNAJ HOMOLOG SUBFAMILY C MEMBER 4"/>
    <property type="match status" value="1"/>
</dbReference>
<protein>
    <recommendedName>
        <fullName evidence="1">J domain-containing protein</fullName>
    </recommendedName>
</protein>
<dbReference type="RefSeq" id="XP_003031793.1">
    <property type="nucleotide sequence ID" value="XM_003031747.1"/>
</dbReference>
<keyword evidence="3" id="KW-1185">Reference proteome</keyword>
<accession>D8Q516</accession>
<dbReference type="Pfam" id="PF00226">
    <property type="entry name" value="DnaJ"/>
    <property type="match status" value="1"/>
</dbReference>
<feature type="domain" description="J" evidence="1">
    <location>
        <begin position="79"/>
        <end position="146"/>
    </location>
</feature>
<reference evidence="2 3" key="1">
    <citation type="journal article" date="2010" name="Nat. Biotechnol.">
        <title>Genome sequence of the model mushroom Schizophyllum commune.</title>
        <authorList>
            <person name="Ohm R.A."/>
            <person name="de Jong J.F."/>
            <person name="Lugones L.G."/>
            <person name="Aerts A."/>
            <person name="Kothe E."/>
            <person name="Stajich J.E."/>
            <person name="de Vries R.P."/>
            <person name="Record E."/>
            <person name="Levasseur A."/>
            <person name="Baker S.E."/>
            <person name="Bartholomew K.A."/>
            <person name="Coutinho P.M."/>
            <person name="Erdmann S."/>
            <person name="Fowler T.J."/>
            <person name="Gathman A.C."/>
            <person name="Lombard V."/>
            <person name="Henrissat B."/>
            <person name="Knabe N."/>
            <person name="Kuees U."/>
            <person name="Lilly W.W."/>
            <person name="Lindquist E."/>
            <person name="Lucas S."/>
            <person name="Magnuson J.K."/>
            <person name="Piumi F."/>
            <person name="Raudaskoski M."/>
            <person name="Salamov A."/>
            <person name="Schmutz J."/>
            <person name="Schwarze F.W.M.R."/>
            <person name="vanKuyk P.A."/>
            <person name="Horton J.S."/>
            <person name="Grigoriev I.V."/>
            <person name="Woesten H.A.B."/>
        </authorList>
    </citation>
    <scope>NUCLEOTIDE SEQUENCE [LARGE SCALE GENOMIC DNA]</scope>
    <source>
        <strain evidence="3">H4-8 / FGSC 9210</strain>
    </source>
</reference>
<dbReference type="OrthoDB" id="259708at2759"/>